<reference evidence="1 2" key="1">
    <citation type="submission" date="2015-12" db="EMBL/GenBank/DDBJ databases">
        <title>Draft genome sequence of Streptomyces silvensis ATCC 53525, a producer of novel hormone antagonists.</title>
        <authorList>
            <person name="Johnston C.W."/>
            <person name="Li Y."/>
            <person name="Magarvey N.A."/>
        </authorList>
    </citation>
    <scope>NUCLEOTIDE SEQUENCE [LARGE SCALE GENOMIC DNA]</scope>
    <source>
        <strain evidence="1 2">ATCC 53525</strain>
    </source>
</reference>
<protein>
    <submittedName>
        <fullName evidence="1">Uncharacterized protein</fullName>
    </submittedName>
</protein>
<evidence type="ECO:0000313" key="2">
    <source>
        <dbReference type="Proteomes" id="UP000054804"/>
    </source>
</evidence>
<dbReference type="Proteomes" id="UP000054804">
    <property type="component" value="Unassembled WGS sequence"/>
</dbReference>
<name>A0A0W7X7T2_9ACTN</name>
<organism evidence="1 2">
    <name type="scientific">Streptomyces silvensis</name>
    <dbReference type="NCBI Taxonomy" id="1765722"/>
    <lineage>
        <taxon>Bacteria</taxon>
        <taxon>Bacillati</taxon>
        <taxon>Actinomycetota</taxon>
        <taxon>Actinomycetes</taxon>
        <taxon>Kitasatosporales</taxon>
        <taxon>Streptomycetaceae</taxon>
        <taxon>Streptomyces</taxon>
    </lineage>
</organism>
<dbReference type="OrthoDB" id="4282004at2"/>
<accession>A0A0W7X7T2</accession>
<dbReference type="RefSeq" id="WP_058847018.1">
    <property type="nucleotide sequence ID" value="NZ_LOCL01000029.1"/>
</dbReference>
<evidence type="ECO:0000313" key="1">
    <source>
        <dbReference type="EMBL" id="KUF18859.1"/>
    </source>
</evidence>
<proteinExistence type="predicted"/>
<comment type="caution">
    <text evidence="1">The sequence shown here is derived from an EMBL/GenBank/DDBJ whole genome shotgun (WGS) entry which is preliminary data.</text>
</comment>
<gene>
    <name evidence="1" type="ORF">AT728_07445</name>
</gene>
<sequence>MQIYDYLSDLTLRAYCRLQVFAAQEPVRLRAALTSLFMAGALFIPALASGDVAQSLGTLGAVVLPILVGESTRAKVSPQP</sequence>
<keyword evidence="2" id="KW-1185">Reference proteome</keyword>
<dbReference type="EMBL" id="LOCL01000029">
    <property type="protein sequence ID" value="KUF18859.1"/>
    <property type="molecule type" value="Genomic_DNA"/>
</dbReference>
<dbReference type="AlphaFoldDB" id="A0A0W7X7T2"/>